<reference evidence="1 2" key="1">
    <citation type="submission" date="2019-10" db="EMBL/GenBank/DDBJ databases">
        <authorList>
            <consortium name="Melissa Lawson"/>
            <person name="O'neill I."/>
        </authorList>
    </citation>
    <scope>NUCLEOTIDE SEQUENCE [LARGE SCALE GENOMIC DNA]</scope>
    <source>
        <strain evidence="1">LH_24</strain>
    </source>
</reference>
<dbReference type="RefSeq" id="WP_174768014.1">
    <property type="nucleotide sequence ID" value="NZ_CABWJU010000012.1"/>
</dbReference>
<gene>
    <name evidence="1" type="ORF">BIFLH24_00689</name>
</gene>
<accession>A0ABD7VQH5</accession>
<evidence type="ECO:0000313" key="2">
    <source>
        <dbReference type="Proteomes" id="UP000494173"/>
    </source>
</evidence>
<organism evidence="1 2">
    <name type="scientific">Bifidobacterium breve</name>
    <dbReference type="NCBI Taxonomy" id="1685"/>
    <lineage>
        <taxon>Bacteria</taxon>
        <taxon>Bacillati</taxon>
        <taxon>Actinomycetota</taxon>
        <taxon>Actinomycetes</taxon>
        <taxon>Bifidobacteriales</taxon>
        <taxon>Bifidobacteriaceae</taxon>
        <taxon>Bifidobacterium</taxon>
    </lineage>
</organism>
<proteinExistence type="predicted"/>
<sequence>MLKYKEHSKPTPPKEKPGWLKKGIASLAAFATLATGGLVAVSSANAIDNSGNGVIIGGGGGNGIGPSDFVLWLKDDLTATAAGKPPTGWGTRDNADTSVLLGDLANAGMDVSDSGVNKPLIQKACNQAVNRALDATHQRARVIGFATSLRDGFMWGDNAKHWKSLFEERWSQAQARPNGGIKLNLRDWTDGDVTKFARAEFDEGMAEMAAANTVNNLAICVAVNESQPPMAFTPTISTEAPHVIQEGQPITDNVTVGVKSGDHWIDGTSVTAKGYYFTGSKDVILKDISPNGGINSDADIQTYLNRVKSGVNTRG</sequence>
<dbReference type="Proteomes" id="UP000494173">
    <property type="component" value="Unassembled WGS sequence"/>
</dbReference>
<evidence type="ECO:0000313" key="1">
    <source>
        <dbReference type="EMBL" id="VWQ17275.1"/>
    </source>
</evidence>
<protein>
    <recommendedName>
        <fullName evidence="3">Secreted protein</fullName>
    </recommendedName>
</protein>
<comment type="caution">
    <text evidence="1">The sequence shown here is derived from an EMBL/GenBank/DDBJ whole genome shotgun (WGS) entry which is preliminary data.</text>
</comment>
<dbReference type="AlphaFoldDB" id="A0ABD7VQH5"/>
<name>A0ABD7VQH5_BIFBR</name>
<dbReference type="EMBL" id="CABWKB010000012">
    <property type="protein sequence ID" value="VWQ17275.1"/>
    <property type="molecule type" value="Genomic_DNA"/>
</dbReference>
<evidence type="ECO:0008006" key="3">
    <source>
        <dbReference type="Google" id="ProtNLM"/>
    </source>
</evidence>